<comment type="caution">
    <text evidence="4">The sequence shown here is derived from an EMBL/GenBank/DDBJ whole genome shotgun (WGS) entry which is preliminary data.</text>
</comment>
<protein>
    <submittedName>
        <fullName evidence="4">G5291 protein</fullName>
    </submittedName>
</protein>
<dbReference type="SUPFAM" id="SSF52047">
    <property type="entry name" value="RNI-like"/>
    <property type="match status" value="1"/>
</dbReference>
<keyword evidence="2" id="KW-0433">Leucine-rich repeat</keyword>
<dbReference type="PANTHER" id="PTHR48051">
    <property type="match status" value="1"/>
</dbReference>
<gene>
    <name evidence="4" type="primary">g5291</name>
    <name evidence="4" type="ORF">VP750_LOCUS4524</name>
</gene>
<dbReference type="InterPro" id="IPR032675">
    <property type="entry name" value="LRR_dom_sf"/>
</dbReference>
<sequence length="231" mass="25774">MSFSAQVGFLKGLMELRLLNYGELEDQMELSTLTRLQSICMEQSEMNRLPAWMGALANLLYLQLEGVMLVAWSLAGFKSLQSLDISSCNVVQVIDSMGQLTSLTSLRIVDCRLAELSSSISRLQNLRDLDLDCSFFPEFPRALQALRAPELRRVCLEGNSRLSRQNDAAREDKGYRALPVKAADLAWLLHHPRLQTVSITATKAEAAELQAFKQELCKVSGCDVLNIKCFG</sequence>
<dbReference type="PANTHER" id="PTHR48051:SF54">
    <property type="entry name" value="LEUCINE-RICH REPEAT-CONTAINING PROTEIN"/>
    <property type="match status" value="1"/>
</dbReference>
<dbReference type="InterPro" id="IPR050216">
    <property type="entry name" value="LRR_domain-containing"/>
</dbReference>
<name>A0ABP1FSG7_9CHLO</name>
<dbReference type="EMBL" id="CAXHTA020000007">
    <property type="protein sequence ID" value="CAL5222865.1"/>
    <property type="molecule type" value="Genomic_DNA"/>
</dbReference>
<evidence type="ECO:0000256" key="2">
    <source>
        <dbReference type="ARBA" id="ARBA00022614"/>
    </source>
</evidence>
<proteinExistence type="predicted"/>
<organism evidence="4 5">
    <name type="scientific">Coccomyxa viridis</name>
    <dbReference type="NCBI Taxonomy" id="1274662"/>
    <lineage>
        <taxon>Eukaryota</taxon>
        <taxon>Viridiplantae</taxon>
        <taxon>Chlorophyta</taxon>
        <taxon>core chlorophytes</taxon>
        <taxon>Trebouxiophyceae</taxon>
        <taxon>Trebouxiophyceae incertae sedis</taxon>
        <taxon>Coccomyxaceae</taxon>
        <taxon>Coccomyxa</taxon>
    </lineage>
</organism>
<evidence type="ECO:0000313" key="5">
    <source>
        <dbReference type="Proteomes" id="UP001497392"/>
    </source>
</evidence>
<dbReference type="Gene3D" id="3.80.10.10">
    <property type="entry name" value="Ribonuclease Inhibitor"/>
    <property type="match status" value="1"/>
</dbReference>
<comment type="subcellular location">
    <subcellularLocation>
        <location evidence="1">Cytoplasm</location>
        <location evidence="1">Cytoskeleton</location>
        <location evidence="1">Cilium axoneme</location>
    </subcellularLocation>
</comment>
<evidence type="ECO:0000256" key="3">
    <source>
        <dbReference type="ARBA" id="ARBA00022737"/>
    </source>
</evidence>
<accession>A0ABP1FSG7</accession>
<evidence type="ECO:0000313" key="4">
    <source>
        <dbReference type="EMBL" id="CAL5222865.1"/>
    </source>
</evidence>
<keyword evidence="3" id="KW-0677">Repeat</keyword>
<dbReference type="Proteomes" id="UP001497392">
    <property type="component" value="Unassembled WGS sequence"/>
</dbReference>
<reference evidence="4 5" key="1">
    <citation type="submission" date="2024-06" db="EMBL/GenBank/DDBJ databases">
        <authorList>
            <person name="Kraege A."/>
            <person name="Thomma B."/>
        </authorList>
    </citation>
    <scope>NUCLEOTIDE SEQUENCE [LARGE SCALE GENOMIC DNA]</scope>
</reference>
<keyword evidence="5" id="KW-1185">Reference proteome</keyword>
<evidence type="ECO:0000256" key="1">
    <source>
        <dbReference type="ARBA" id="ARBA00004430"/>
    </source>
</evidence>